<keyword evidence="1" id="KW-0472">Membrane</keyword>
<feature type="transmembrane region" description="Helical" evidence="1">
    <location>
        <begin position="125"/>
        <end position="144"/>
    </location>
</feature>
<dbReference type="OrthoDB" id="9790659at2"/>
<dbReference type="PANTHER" id="PTHR20992:SF9">
    <property type="entry name" value="AT15442P-RELATED"/>
    <property type="match status" value="1"/>
</dbReference>
<evidence type="ECO:0000313" key="3">
    <source>
        <dbReference type="Proteomes" id="UP000001203"/>
    </source>
</evidence>
<dbReference type="AlphaFoldDB" id="B1WYY3"/>
<reference evidence="2 3" key="1">
    <citation type="journal article" date="2008" name="Proc. Natl. Acad. Sci. U.S.A.">
        <title>The genome of Cyanothece 51142, a unicellular diazotrophic cyanobacterium important in the marine nitrogen cycle.</title>
        <authorList>
            <person name="Welsh E.A."/>
            <person name="Liberton M."/>
            <person name="Stoeckel J."/>
            <person name="Loh T."/>
            <person name="Elvitigala T."/>
            <person name="Wang C."/>
            <person name="Wollam A."/>
            <person name="Fulton R.S."/>
            <person name="Clifton S.W."/>
            <person name="Jacobs J.M."/>
            <person name="Aurora R."/>
            <person name="Ghosh B.K."/>
            <person name="Sherman L.A."/>
            <person name="Smith R.D."/>
            <person name="Wilson R.K."/>
            <person name="Pakrasi H.B."/>
        </authorList>
    </citation>
    <scope>NUCLEOTIDE SEQUENCE [LARGE SCALE GENOMIC DNA]</scope>
    <source>
        <strain evidence="3">ATCC 51142 / BH68</strain>
    </source>
</reference>
<gene>
    <name evidence="2" type="ordered locus">cce_3399</name>
</gene>
<dbReference type="eggNOG" id="COG1808">
    <property type="taxonomic scope" value="Bacteria"/>
</dbReference>
<dbReference type="KEGG" id="cyt:cce_3399"/>
<keyword evidence="1" id="KW-1133">Transmembrane helix</keyword>
<dbReference type="NCBIfam" id="TIGR00341">
    <property type="entry name" value="TIGR00341 family protein"/>
    <property type="match status" value="1"/>
</dbReference>
<proteinExistence type="predicted"/>
<feature type="transmembrane region" description="Helical" evidence="1">
    <location>
        <begin position="219"/>
        <end position="243"/>
    </location>
</feature>
<feature type="transmembrane region" description="Helical" evidence="1">
    <location>
        <begin position="36"/>
        <end position="69"/>
    </location>
</feature>
<evidence type="ECO:0000256" key="1">
    <source>
        <dbReference type="SAM" id="Phobius"/>
    </source>
</evidence>
<feature type="transmembrane region" description="Helical" evidence="1">
    <location>
        <begin position="156"/>
        <end position="174"/>
    </location>
</feature>
<dbReference type="InterPro" id="IPR005240">
    <property type="entry name" value="DUF389"/>
</dbReference>
<keyword evidence="1" id="KW-0812">Transmembrane</keyword>
<feature type="transmembrane region" description="Helical" evidence="1">
    <location>
        <begin position="90"/>
        <end position="113"/>
    </location>
</feature>
<dbReference type="Pfam" id="PF04087">
    <property type="entry name" value="DUF389"/>
    <property type="match status" value="1"/>
</dbReference>
<organism evidence="2 3">
    <name type="scientific">Crocosphaera subtropica (strain ATCC 51142 / BH68)</name>
    <name type="common">Cyanothece sp. (strain ATCC 51142)</name>
    <dbReference type="NCBI Taxonomy" id="43989"/>
    <lineage>
        <taxon>Bacteria</taxon>
        <taxon>Bacillati</taxon>
        <taxon>Cyanobacteriota</taxon>
        <taxon>Cyanophyceae</taxon>
        <taxon>Oscillatoriophycideae</taxon>
        <taxon>Chroococcales</taxon>
        <taxon>Aphanothecaceae</taxon>
        <taxon>Crocosphaera</taxon>
        <taxon>Crocosphaera subtropica</taxon>
    </lineage>
</organism>
<accession>B1WYY3</accession>
<dbReference type="Proteomes" id="UP000001203">
    <property type="component" value="Chromosome circular"/>
</dbReference>
<name>B1WYY3_CROS5</name>
<sequence>MQRSWQMVKKLGLGAIPILKLRESLLEESQLTQNYLVLSLGSCLLATFGLIINSAAVIIGAMIIAPLMLPLRGFAFATLEGDIELLRRSFISVIFATFLSIFCSAMVGVIISLPEFGGEILSRTQPTLIDLLIAIVAGGISGYAKIRPSVGDAIPGTAIAVALMPPICVFGLALSQGEWQIASGAGLLYCTNLIGINLACIIIYFLGGYARSNEFARTLSWGVSVILIIFLAVPLGISFWQLISKAKIHDSIQKILVTRSLVNRPDISVFQVRVNWNKNPPVVVVKARASNPIKPEEVQIVENRLKRELENPYKVIFEVTPTSVIDSSDEE</sequence>
<dbReference type="EMBL" id="CP000806">
    <property type="protein sequence ID" value="ACB52747.1"/>
    <property type="molecule type" value="Genomic_DNA"/>
</dbReference>
<evidence type="ECO:0000313" key="2">
    <source>
        <dbReference type="EMBL" id="ACB52747.1"/>
    </source>
</evidence>
<keyword evidence="3" id="KW-1185">Reference proteome</keyword>
<protein>
    <submittedName>
        <fullName evidence="2">Uncharacterized protein</fullName>
    </submittedName>
</protein>
<dbReference type="STRING" id="43989.cce_3399"/>
<dbReference type="HOGENOM" id="CLU_056545_1_0_3"/>
<feature type="transmembrane region" description="Helical" evidence="1">
    <location>
        <begin position="186"/>
        <end position="207"/>
    </location>
</feature>
<dbReference type="PANTHER" id="PTHR20992">
    <property type="entry name" value="AT15442P-RELATED"/>
    <property type="match status" value="1"/>
</dbReference>